<dbReference type="Proteomes" id="UP000281553">
    <property type="component" value="Unassembled WGS sequence"/>
</dbReference>
<dbReference type="EMBL" id="UYRU01074569">
    <property type="protein sequence ID" value="VDN24786.1"/>
    <property type="molecule type" value="Genomic_DNA"/>
</dbReference>
<dbReference type="OrthoDB" id="6306159at2759"/>
<protein>
    <submittedName>
        <fullName evidence="1">Uncharacterized protein</fullName>
    </submittedName>
</protein>
<organism evidence="1 2">
    <name type="scientific">Dibothriocephalus latus</name>
    <name type="common">Fish tapeworm</name>
    <name type="synonym">Diphyllobothrium latum</name>
    <dbReference type="NCBI Taxonomy" id="60516"/>
    <lineage>
        <taxon>Eukaryota</taxon>
        <taxon>Metazoa</taxon>
        <taxon>Spiralia</taxon>
        <taxon>Lophotrochozoa</taxon>
        <taxon>Platyhelminthes</taxon>
        <taxon>Cestoda</taxon>
        <taxon>Eucestoda</taxon>
        <taxon>Diphyllobothriidea</taxon>
        <taxon>Diphyllobothriidae</taxon>
        <taxon>Dibothriocephalus</taxon>
    </lineage>
</organism>
<keyword evidence="2" id="KW-1185">Reference proteome</keyword>
<sequence length="166" mass="18901">MIKISIQFKSIDFAPGTFVAVDIHQHDREHETEEGRCEGTALLYSIGHGEGFGNRPAFRDMRHHPVVELTYHVNEVLRTAEFLNDFPQSDAIHCRYGYESSVEVSAYFLALISRLLCDEDHVDGAVRTTKAALAFRQEPSFQVIVEIVRRIRAKIFPAILSSELLR</sequence>
<reference evidence="1 2" key="1">
    <citation type="submission" date="2018-11" db="EMBL/GenBank/DDBJ databases">
        <authorList>
            <consortium name="Pathogen Informatics"/>
        </authorList>
    </citation>
    <scope>NUCLEOTIDE SEQUENCE [LARGE SCALE GENOMIC DNA]</scope>
</reference>
<evidence type="ECO:0000313" key="1">
    <source>
        <dbReference type="EMBL" id="VDN24786.1"/>
    </source>
</evidence>
<evidence type="ECO:0000313" key="2">
    <source>
        <dbReference type="Proteomes" id="UP000281553"/>
    </source>
</evidence>
<accession>A0A3P7Q2N8</accession>
<proteinExistence type="predicted"/>
<dbReference type="AlphaFoldDB" id="A0A3P7Q2N8"/>
<gene>
    <name evidence="1" type="ORF">DILT_LOCUS14502</name>
</gene>
<name>A0A3P7Q2N8_DIBLA</name>